<reference evidence="2" key="1">
    <citation type="submission" date="2019-03" db="EMBL/GenBank/DDBJ databases">
        <title>WGS assembly of Setaria viridis.</title>
        <authorList>
            <person name="Huang P."/>
            <person name="Jenkins J."/>
            <person name="Grimwood J."/>
            <person name="Barry K."/>
            <person name="Healey A."/>
            <person name="Mamidi S."/>
            <person name="Sreedasyam A."/>
            <person name="Shu S."/>
            <person name="Feldman M."/>
            <person name="Wu J."/>
            <person name="Yu Y."/>
            <person name="Chen C."/>
            <person name="Johnson J."/>
            <person name="Rokhsar D."/>
            <person name="Baxter I."/>
            <person name="Schmutz J."/>
            <person name="Brutnell T."/>
            <person name="Kellogg E."/>
        </authorList>
    </citation>
    <scope>NUCLEOTIDE SEQUENCE [LARGE SCALE GENOMIC DNA]</scope>
</reference>
<dbReference type="AlphaFoldDB" id="A0A4U6TKG7"/>
<protein>
    <recommendedName>
        <fullName evidence="4">Hydrophobic seed protein domain-containing protein</fullName>
    </recommendedName>
</protein>
<keyword evidence="1" id="KW-0732">Signal</keyword>
<evidence type="ECO:0008006" key="4">
    <source>
        <dbReference type="Google" id="ProtNLM"/>
    </source>
</evidence>
<dbReference type="Gramene" id="TKW02970">
    <property type="protein sequence ID" value="TKW02970"/>
    <property type="gene ID" value="SEVIR_7G044605v2"/>
</dbReference>
<proteinExistence type="predicted"/>
<evidence type="ECO:0000313" key="3">
    <source>
        <dbReference type="Proteomes" id="UP000298652"/>
    </source>
</evidence>
<dbReference type="EMBL" id="CM016558">
    <property type="protein sequence ID" value="TKW02970.1"/>
    <property type="molecule type" value="Genomic_DNA"/>
</dbReference>
<gene>
    <name evidence="2" type="ORF">SEVIR_7G044605v2</name>
</gene>
<organism evidence="2 3">
    <name type="scientific">Setaria viridis</name>
    <name type="common">Green bristlegrass</name>
    <name type="synonym">Setaria italica subsp. viridis</name>
    <dbReference type="NCBI Taxonomy" id="4556"/>
    <lineage>
        <taxon>Eukaryota</taxon>
        <taxon>Viridiplantae</taxon>
        <taxon>Streptophyta</taxon>
        <taxon>Embryophyta</taxon>
        <taxon>Tracheophyta</taxon>
        <taxon>Spermatophyta</taxon>
        <taxon>Magnoliopsida</taxon>
        <taxon>Liliopsida</taxon>
        <taxon>Poales</taxon>
        <taxon>Poaceae</taxon>
        <taxon>PACMAD clade</taxon>
        <taxon>Panicoideae</taxon>
        <taxon>Panicodae</taxon>
        <taxon>Paniceae</taxon>
        <taxon>Cenchrinae</taxon>
        <taxon>Setaria</taxon>
    </lineage>
</organism>
<accession>A0A4U6TKG7</accession>
<evidence type="ECO:0000313" key="2">
    <source>
        <dbReference type="EMBL" id="TKW02970.1"/>
    </source>
</evidence>
<sequence length="51" mass="5453">MRKKLTPLLSLLLLVVTIASFGEVLSVEVEGGADALACDFVLEICLGSCWK</sequence>
<evidence type="ECO:0000256" key="1">
    <source>
        <dbReference type="SAM" id="SignalP"/>
    </source>
</evidence>
<feature type="chain" id="PRO_5021011842" description="Hydrophobic seed protein domain-containing protein" evidence="1">
    <location>
        <begin position="27"/>
        <end position="51"/>
    </location>
</feature>
<name>A0A4U6TKG7_SETVI</name>
<keyword evidence="3" id="KW-1185">Reference proteome</keyword>
<dbReference type="Proteomes" id="UP000298652">
    <property type="component" value="Chromosome 7"/>
</dbReference>
<feature type="signal peptide" evidence="1">
    <location>
        <begin position="1"/>
        <end position="26"/>
    </location>
</feature>